<keyword evidence="5 7" id="KW-1133">Transmembrane helix</keyword>
<evidence type="ECO:0000256" key="4">
    <source>
        <dbReference type="ARBA" id="ARBA00022692"/>
    </source>
</evidence>
<keyword evidence="6 7" id="KW-0472">Membrane</keyword>
<evidence type="ECO:0000256" key="3">
    <source>
        <dbReference type="ARBA" id="ARBA00022475"/>
    </source>
</evidence>
<organism evidence="8 9">
    <name type="scientific">Amycolatopsis acididurans</name>
    <dbReference type="NCBI Taxonomy" id="2724524"/>
    <lineage>
        <taxon>Bacteria</taxon>
        <taxon>Bacillati</taxon>
        <taxon>Actinomycetota</taxon>
        <taxon>Actinomycetes</taxon>
        <taxon>Pseudonocardiales</taxon>
        <taxon>Pseudonocardiaceae</taxon>
        <taxon>Amycolatopsis</taxon>
    </lineage>
</organism>
<keyword evidence="3" id="KW-1003">Cell membrane</keyword>
<dbReference type="InterPro" id="IPR032808">
    <property type="entry name" value="DoxX"/>
</dbReference>
<dbReference type="Proteomes" id="UP000715441">
    <property type="component" value="Unassembled WGS sequence"/>
</dbReference>
<accession>A0ABX1J8U0</accession>
<comment type="similarity">
    <text evidence="2">Belongs to the DoxX family.</text>
</comment>
<feature type="transmembrane region" description="Helical" evidence="7">
    <location>
        <begin position="121"/>
        <end position="147"/>
    </location>
</feature>
<keyword evidence="9" id="KW-1185">Reference proteome</keyword>
<comment type="caution">
    <text evidence="8">The sequence shown here is derived from an EMBL/GenBank/DDBJ whole genome shotgun (WGS) entry which is preliminary data.</text>
</comment>
<evidence type="ECO:0000256" key="7">
    <source>
        <dbReference type="SAM" id="Phobius"/>
    </source>
</evidence>
<dbReference type="PANTHER" id="PTHR33452">
    <property type="entry name" value="OXIDOREDUCTASE CATD-RELATED"/>
    <property type="match status" value="1"/>
</dbReference>
<feature type="transmembrane region" description="Helical" evidence="7">
    <location>
        <begin position="159"/>
        <end position="181"/>
    </location>
</feature>
<proteinExistence type="inferred from homology"/>
<comment type="subcellular location">
    <subcellularLocation>
        <location evidence="1">Cell membrane</location>
        <topology evidence="1">Multi-pass membrane protein</topology>
    </subcellularLocation>
</comment>
<evidence type="ECO:0000256" key="2">
    <source>
        <dbReference type="ARBA" id="ARBA00006679"/>
    </source>
</evidence>
<dbReference type="Pfam" id="PF07681">
    <property type="entry name" value="DoxX"/>
    <property type="match status" value="1"/>
</dbReference>
<dbReference type="EMBL" id="JAAXLS010000011">
    <property type="protein sequence ID" value="NKQ54760.1"/>
    <property type="molecule type" value="Genomic_DNA"/>
</dbReference>
<protein>
    <submittedName>
        <fullName evidence="8">DoxX family protein</fullName>
    </submittedName>
</protein>
<sequence>MAYSARVTTQSDEYGRHNVFEDSGYYEAQRPDSEIAEPEDRLAYDDAPVSRWHGGLDFGLLVLRIVLGVALGAHGLQKVFGLFGGPGIAEFARTLAEQGYTSQTTVLAWVGGVTEIAGSGLLILGLFTPVAAGALLAVTANAVYLTYHQGFFQHGEGGFEYHAVLAGVALALLFTGPGRIAIDVHTPWRRKPWPFGIAFLILAAGAVAVLITAFR</sequence>
<evidence type="ECO:0000256" key="5">
    <source>
        <dbReference type="ARBA" id="ARBA00022989"/>
    </source>
</evidence>
<dbReference type="PANTHER" id="PTHR33452:SF1">
    <property type="entry name" value="INNER MEMBRANE PROTEIN YPHA-RELATED"/>
    <property type="match status" value="1"/>
</dbReference>
<reference evidence="8 9" key="1">
    <citation type="submission" date="2020-04" db="EMBL/GenBank/DDBJ databases">
        <title>Novel species.</title>
        <authorList>
            <person name="Teo W.F.A."/>
            <person name="Lipun K."/>
            <person name="Srisuk N."/>
            <person name="Duangmal K."/>
        </authorList>
    </citation>
    <scope>NUCLEOTIDE SEQUENCE [LARGE SCALE GENOMIC DNA]</scope>
    <source>
        <strain evidence="8 9">K13G38</strain>
    </source>
</reference>
<feature type="transmembrane region" description="Helical" evidence="7">
    <location>
        <begin position="193"/>
        <end position="214"/>
    </location>
</feature>
<gene>
    <name evidence="8" type="ORF">HFP15_17900</name>
</gene>
<name>A0ABX1J8U0_9PSEU</name>
<evidence type="ECO:0000313" key="8">
    <source>
        <dbReference type="EMBL" id="NKQ54760.1"/>
    </source>
</evidence>
<keyword evidence="4 7" id="KW-0812">Transmembrane</keyword>
<dbReference type="InterPro" id="IPR051907">
    <property type="entry name" value="DoxX-like_oxidoreductase"/>
</dbReference>
<evidence type="ECO:0000256" key="1">
    <source>
        <dbReference type="ARBA" id="ARBA00004651"/>
    </source>
</evidence>
<evidence type="ECO:0000256" key="6">
    <source>
        <dbReference type="ARBA" id="ARBA00023136"/>
    </source>
</evidence>
<evidence type="ECO:0000313" key="9">
    <source>
        <dbReference type="Proteomes" id="UP000715441"/>
    </source>
</evidence>